<dbReference type="Gene3D" id="3.40.640.10">
    <property type="entry name" value="Type I PLP-dependent aspartate aminotransferase-like (Major domain)"/>
    <property type="match status" value="1"/>
</dbReference>
<dbReference type="GO" id="GO:0016829">
    <property type="term" value="F:lyase activity"/>
    <property type="evidence" value="ECO:0007669"/>
    <property type="project" value="UniProtKB-UniRule"/>
</dbReference>
<dbReference type="InterPro" id="IPR000192">
    <property type="entry name" value="Aminotrans_V_dom"/>
</dbReference>
<keyword evidence="2 4" id="KW-0663">Pyridoxal phosphate</keyword>
<dbReference type="GO" id="GO:0008265">
    <property type="term" value="F:molybdenum cofactor sulfurtransferase activity"/>
    <property type="evidence" value="ECO:0007669"/>
    <property type="project" value="UniProtKB-UniRule"/>
</dbReference>
<dbReference type="InterPro" id="IPR015421">
    <property type="entry name" value="PyrdxlP-dep_Trfase_major"/>
</dbReference>
<comment type="cofactor">
    <cofactor evidence="4">
        <name>pyridoxal 5'-phosphate</name>
        <dbReference type="ChEBI" id="CHEBI:597326"/>
    </cofactor>
</comment>
<dbReference type="InterPro" id="IPR005303">
    <property type="entry name" value="MOCOS_middle"/>
</dbReference>
<dbReference type="EMBL" id="CADEPM010000010">
    <property type="protein sequence ID" value="CAB3410110.1"/>
    <property type="molecule type" value="Genomic_DNA"/>
</dbReference>
<dbReference type="SUPFAM" id="SSF141673">
    <property type="entry name" value="MOSC N-terminal domain-like"/>
    <property type="match status" value="1"/>
</dbReference>
<feature type="modified residue" description="N6-(pyridoxal phosphate)lysine" evidence="4">
    <location>
        <position position="210"/>
    </location>
</feature>
<feature type="domain" description="MOSC" evidence="5">
    <location>
        <begin position="565"/>
        <end position="709"/>
    </location>
</feature>
<dbReference type="EC" id="2.8.1.9" evidence="4"/>
<dbReference type="GO" id="GO:0030170">
    <property type="term" value="F:pyridoxal phosphate binding"/>
    <property type="evidence" value="ECO:0007669"/>
    <property type="project" value="UniProtKB-UniRule"/>
</dbReference>
<dbReference type="Pfam" id="PF03476">
    <property type="entry name" value="MOSC_N"/>
    <property type="match status" value="1"/>
</dbReference>
<comment type="catalytic activity">
    <reaction evidence="4">
        <text>Mo-molybdopterin + L-cysteine + AH2 = thio-Mo-molybdopterin + L-alanine + A + H2O</text>
        <dbReference type="Rhea" id="RHEA:42636"/>
        <dbReference type="ChEBI" id="CHEBI:13193"/>
        <dbReference type="ChEBI" id="CHEBI:15377"/>
        <dbReference type="ChEBI" id="CHEBI:17499"/>
        <dbReference type="ChEBI" id="CHEBI:35235"/>
        <dbReference type="ChEBI" id="CHEBI:57972"/>
        <dbReference type="ChEBI" id="CHEBI:71302"/>
        <dbReference type="ChEBI" id="CHEBI:82685"/>
        <dbReference type="EC" id="2.8.1.9"/>
    </reaction>
</comment>
<dbReference type="OrthoDB" id="420046at2759"/>
<comment type="function">
    <text evidence="4">Sulfurates the molybdenum cofactor. Sulfation of molybdenum is essential for xanthine dehydrogenase (XDH) and aldehyde oxidase (ADO) enzymes in which molybdenum cofactor is liganded by 1 oxygen and 1 sulfur atom in active form.</text>
</comment>
<dbReference type="InterPro" id="IPR005302">
    <property type="entry name" value="MoCF_Sase_C"/>
</dbReference>
<evidence type="ECO:0000256" key="3">
    <source>
        <dbReference type="ARBA" id="ARBA00023150"/>
    </source>
</evidence>
<dbReference type="Pfam" id="PF00266">
    <property type="entry name" value="Aminotran_5"/>
    <property type="match status" value="1"/>
</dbReference>
<keyword evidence="1 4" id="KW-0808">Transferase</keyword>
<evidence type="ECO:0000256" key="4">
    <source>
        <dbReference type="HAMAP-Rule" id="MF_03050"/>
    </source>
</evidence>
<dbReference type="Proteomes" id="UP000494206">
    <property type="component" value="Unassembled WGS sequence"/>
</dbReference>
<dbReference type="InterPro" id="IPR028886">
    <property type="entry name" value="MoCo_sulfurase"/>
</dbReference>
<reference evidence="6 7" key="1">
    <citation type="submission" date="2020-04" db="EMBL/GenBank/DDBJ databases">
        <authorList>
            <person name="Laetsch R D."/>
            <person name="Stevens L."/>
            <person name="Kumar S."/>
            <person name="Blaxter L. M."/>
        </authorList>
    </citation>
    <scope>NUCLEOTIDE SEQUENCE [LARGE SCALE GENOMIC DNA]</scope>
</reference>
<dbReference type="HAMAP" id="MF_03050">
    <property type="entry name" value="MOCOS"/>
    <property type="match status" value="1"/>
</dbReference>
<evidence type="ECO:0000256" key="2">
    <source>
        <dbReference type="ARBA" id="ARBA00022898"/>
    </source>
</evidence>
<protein>
    <recommendedName>
        <fullName evidence="4">Molybdenum cofactor sulfurase</fullName>
        <shortName evidence="4">MCS</shortName>
        <shortName evidence="4">MOS</shortName>
        <shortName evidence="4">MoCo sulfurase</shortName>
        <ecNumber evidence="4">2.8.1.9</ecNumber>
    </recommendedName>
    <alternativeName>
        <fullName evidence="4">Molybdenum cofactor sulfurtransferase</fullName>
    </alternativeName>
</protein>
<evidence type="ECO:0000313" key="6">
    <source>
        <dbReference type="EMBL" id="CAB3410110.1"/>
    </source>
</evidence>
<keyword evidence="7" id="KW-1185">Reference proteome</keyword>
<dbReference type="GO" id="GO:0006777">
    <property type="term" value="P:Mo-molybdopterin cofactor biosynthetic process"/>
    <property type="evidence" value="ECO:0007669"/>
    <property type="project" value="UniProtKB-UniRule"/>
</dbReference>
<proteinExistence type="inferred from homology"/>
<dbReference type="InterPro" id="IPR011037">
    <property type="entry name" value="Pyrv_Knase-like_insert_dom_sf"/>
</dbReference>
<evidence type="ECO:0000259" key="5">
    <source>
        <dbReference type="PROSITE" id="PS51340"/>
    </source>
</evidence>
<dbReference type="Pfam" id="PF03473">
    <property type="entry name" value="MOSC"/>
    <property type="match status" value="1"/>
</dbReference>
<dbReference type="PROSITE" id="PS51340">
    <property type="entry name" value="MOSC"/>
    <property type="match status" value="1"/>
</dbReference>
<feature type="active site" evidence="4">
    <location>
        <position position="370"/>
    </location>
</feature>
<keyword evidence="3 4" id="KW-0501">Molybdenum cofactor biosynthesis</keyword>
<dbReference type="Gene3D" id="3.90.1150.10">
    <property type="entry name" value="Aspartate Aminotransferase, domain 1"/>
    <property type="match status" value="1"/>
</dbReference>
<dbReference type="GO" id="GO:0030151">
    <property type="term" value="F:molybdenum ion binding"/>
    <property type="evidence" value="ECO:0007669"/>
    <property type="project" value="UniProtKB-UniRule"/>
</dbReference>
<comment type="caution">
    <text evidence="6">The sequence shown here is derived from an EMBL/GenBank/DDBJ whole genome shotgun (WGS) entry which is preliminary data.</text>
</comment>
<evidence type="ECO:0000256" key="1">
    <source>
        <dbReference type="ARBA" id="ARBA00022679"/>
    </source>
</evidence>
<dbReference type="AlphaFoldDB" id="A0A8S1FCQ9"/>
<dbReference type="PANTHER" id="PTHR14237:SF80">
    <property type="entry name" value="MOLYBDENUM COFACTOR SULFURASE"/>
    <property type="match status" value="1"/>
</dbReference>
<dbReference type="PANTHER" id="PTHR14237">
    <property type="entry name" value="MOLYBDOPTERIN COFACTOR SULFURASE MOSC"/>
    <property type="match status" value="1"/>
</dbReference>
<dbReference type="SUPFAM" id="SSF53383">
    <property type="entry name" value="PLP-dependent transferases"/>
    <property type="match status" value="1"/>
</dbReference>
<gene>
    <name evidence="6" type="ORF">CBOVIS_LOCUS11674</name>
</gene>
<dbReference type="SUPFAM" id="SSF50800">
    <property type="entry name" value="PK beta-barrel domain-like"/>
    <property type="match status" value="1"/>
</dbReference>
<name>A0A8S1FCQ9_9PELO</name>
<organism evidence="6 7">
    <name type="scientific">Caenorhabditis bovis</name>
    <dbReference type="NCBI Taxonomy" id="2654633"/>
    <lineage>
        <taxon>Eukaryota</taxon>
        <taxon>Metazoa</taxon>
        <taxon>Ecdysozoa</taxon>
        <taxon>Nematoda</taxon>
        <taxon>Chromadorea</taxon>
        <taxon>Rhabditida</taxon>
        <taxon>Rhabditina</taxon>
        <taxon>Rhabditomorpha</taxon>
        <taxon>Rhabditoidea</taxon>
        <taxon>Rhabditidae</taxon>
        <taxon>Peloderinae</taxon>
        <taxon>Caenorhabditis</taxon>
    </lineage>
</organism>
<sequence>MPYLDHAGAALPSSIQLEEISYLMKTNILANPHSHHTTSLKTKQIVDSARLRVLRHFNTTNDEYSVIFTANTSHALKIVAENFNFGNKSINGGEITRIERELKAMNSQFAYLYDSHHSVVGLRHIVQTKAKSISCITEDSLASEIPEAKNSLFVLTALSNFCGKKYCLDYIPKLQAKGWSVCLDAASFVSSSIIDLSTYKPDFLAFSFYKIFGYPTGIGALIVRKDAFIRLNRKGFAGGTVLSVLEDTFFYNPKQFESGFEDGTLNFYAISQLQKGFADLKRYGGLSQIQRETYKLAKLAFDMMKSKKHENGKPAVEIYSQNPEIFESIEKQGPIVAFNLKRPDGGYYGYNEVEKLCAIFGIDVRTGCFCNVGACRKYLNLTSNILQSNMLRGKQCGDEMDIIDGKPTGAVRISFGRQSNIADIHALEQLIDTCFIASSSNPATIPFEIHMEDYSPIISQIFRYPIKSCSVQGDQSCELTHKGFKYDREFMIVQHDMTLSLKTHPELCRISAKIIDDTLQLAVKDENENIAIPLSVSLETNMDSIVCRNKVPTVDCGDKVGKWLDDALDMIDCRLLMVSQDSCRSLVNDSPFLLINESSVLLLANAINLPMDEVIRRFRSNIVIRGLPPFLEDSIDFLTIEEKEFQVTSKCTRCEMISVNPDDGTKDVSLILALRNFRDRQKMTFGVYVKQTNHKKGDKLDVGAAVLFKKRS</sequence>
<accession>A0A8S1FCQ9</accession>
<dbReference type="InterPro" id="IPR015424">
    <property type="entry name" value="PyrdxlP-dep_Trfase"/>
</dbReference>
<dbReference type="InterPro" id="IPR015422">
    <property type="entry name" value="PyrdxlP-dep_Trfase_small"/>
</dbReference>
<comment type="similarity">
    <text evidence="4">Belongs to the class-V pyridoxal-phosphate-dependent aminotransferase family. MOCOS subfamily.</text>
</comment>
<evidence type="ECO:0000313" key="7">
    <source>
        <dbReference type="Proteomes" id="UP000494206"/>
    </source>
</evidence>